<proteinExistence type="inferred from homology"/>
<evidence type="ECO:0000256" key="1">
    <source>
        <dbReference type="ARBA" id="ARBA00006964"/>
    </source>
</evidence>
<dbReference type="PANTHER" id="PTHR13799">
    <property type="entry name" value="NGG1 INTERACTING FACTOR 3"/>
    <property type="match status" value="1"/>
</dbReference>
<dbReference type="NCBIfam" id="TIGR00486">
    <property type="entry name" value="YbgI_SA1388"/>
    <property type="match status" value="1"/>
</dbReference>
<dbReference type="EMBL" id="BRVO01000005">
    <property type="protein sequence ID" value="GLB50866.1"/>
    <property type="molecule type" value="Genomic_DNA"/>
</dbReference>
<dbReference type="Proteomes" id="UP001143543">
    <property type="component" value="Unassembled WGS sequence"/>
</dbReference>
<accession>A0ABQ5MN83</accession>
<dbReference type="Gene3D" id="3.40.1390.30">
    <property type="entry name" value="NIF3 (NGG1p interacting factor 3)-like"/>
    <property type="match status" value="1"/>
</dbReference>
<comment type="similarity">
    <text evidence="1 3">Belongs to the GTP cyclohydrolase I type 2/NIF3 family.</text>
</comment>
<reference evidence="4" key="1">
    <citation type="submission" date="2022-07" db="EMBL/GenBank/DDBJ databases">
        <title>Taxonomy of Novel Oxalotrophic and Methylotrophic Bacteria.</title>
        <authorList>
            <person name="Sahin N."/>
            <person name="Tani A."/>
        </authorList>
    </citation>
    <scope>NUCLEOTIDE SEQUENCE</scope>
    <source>
        <strain evidence="4">Y10</strain>
    </source>
</reference>
<dbReference type="Pfam" id="PF01784">
    <property type="entry name" value="DUF34_NIF3"/>
    <property type="match status" value="1"/>
</dbReference>
<dbReference type="InterPro" id="IPR017221">
    <property type="entry name" value="DUF34/NIF3_bac"/>
</dbReference>
<sequence>MTVQNVINHIEQLAPLNYAEGFDNVGLLVGEASTEVTGVLVTLDTLEAVVDEAIEKNCNLIVSFHPIIFSGLKKITGKNYVERVVIKAIQNNIAIYAMHTALDNVFNGVNGRICDVLELQNRSVLIPQKGTIKKLITFVPTRDAEQLRNALFNAGAGSLGNYDNCSFAIEGTGTFKGNEDSNPQIGEKGTLHFEKEVQIGVTYPKHLEQQILKALFNTHPYEEVAYEVTTLENNNQHIGMGMIGELSKAMTEEDFLTYLKEKMNVSCIRHSALLNKPIQKVAVLGGSGAFAITNAISAGADIYITGDVKYHEFYKAENKMIIADIGHYESEQFTKNLLVEYLTKIFPNFAIILSTTNTNPIKYL</sequence>
<dbReference type="PANTHER" id="PTHR13799:SF14">
    <property type="entry name" value="GTP CYCLOHYDROLASE 1 TYPE 2 HOMOLOG"/>
    <property type="match status" value="1"/>
</dbReference>
<evidence type="ECO:0000256" key="3">
    <source>
        <dbReference type="PIRNR" id="PIRNR037489"/>
    </source>
</evidence>
<keyword evidence="2 3" id="KW-0479">Metal-binding</keyword>
<dbReference type="InterPro" id="IPR015867">
    <property type="entry name" value="N-reg_PII/ATP_PRibTrfase_C"/>
</dbReference>
<evidence type="ECO:0000256" key="2">
    <source>
        <dbReference type="ARBA" id="ARBA00022723"/>
    </source>
</evidence>
<evidence type="ECO:0000313" key="4">
    <source>
        <dbReference type="EMBL" id="GLB50866.1"/>
    </source>
</evidence>
<comment type="caution">
    <text evidence="4">The sequence shown here is derived from an EMBL/GenBank/DDBJ whole genome shotgun (WGS) entry which is preliminary data.</text>
</comment>
<dbReference type="InterPro" id="IPR002678">
    <property type="entry name" value="DUF34/NIF3"/>
</dbReference>
<keyword evidence="5" id="KW-1185">Reference proteome</keyword>
<dbReference type="PIRSF" id="PIRSF037489">
    <property type="entry name" value="UCP037489_NIF3_YqfO"/>
    <property type="match status" value="1"/>
</dbReference>
<evidence type="ECO:0000313" key="5">
    <source>
        <dbReference type="Proteomes" id="UP001143543"/>
    </source>
</evidence>
<dbReference type="Gene3D" id="3.30.70.120">
    <property type="match status" value="1"/>
</dbReference>
<protein>
    <recommendedName>
        <fullName evidence="3">GTP cyclohydrolase 1 type 2 homolog</fullName>
    </recommendedName>
</protein>
<dbReference type="SUPFAM" id="SSF102705">
    <property type="entry name" value="NIF3 (NGG1p interacting factor 3)-like"/>
    <property type="match status" value="1"/>
</dbReference>
<dbReference type="InterPro" id="IPR036069">
    <property type="entry name" value="DUF34/NIF3_sf"/>
</dbReference>
<name>A0ABQ5MN83_9FLAO</name>
<gene>
    <name evidence="4" type="primary">yqfO</name>
    <name evidence="4" type="ORF">Y10_32340</name>
</gene>
<dbReference type="RefSeq" id="WP_281766502.1">
    <property type="nucleotide sequence ID" value="NZ_BRVO01000005.1"/>
</dbReference>
<organism evidence="4 5">
    <name type="scientific">Neptunitalea lumnitzerae</name>
    <dbReference type="NCBI Taxonomy" id="2965509"/>
    <lineage>
        <taxon>Bacteria</taxon>
        <taxon>Pseudomonadati</taxon>
        <taxon>Bacteroidota</taxon>
        <taxon>Flavobacteriia</taxon>
        <taxon>Flavobacteriales</taxon>
        <taxon>Flavobacteriaceae</taxon>
        <taxon>Neptunitalea</taxon>
    </lineage>
</organism>